<keyword evidence="3" id="KW-1185">Reference proteome</keyword>
<dbReference type="RefSeq" id="XP_025488353.1">
    <property type="nucleotide sequence ID" value="XM_025630255.1"/>
</dbReference>
<sequence length="62" mass="7603">MGDGCWGYSCILFGFFEGLRRVDWFRPSVFIFLWGLFIYYRLYLKHYCYRVSNEKKGILRTN</sequence>
<protein>
    <submittedName>
        <fullName evidence="2">Uncharacterized protein</fullName>
    </submittedName>
</protein>
<organism evidence="2 3">
    <name type="scientific">Aspergillus uvarum CBS 121591</name>
    <dbReference type="NCBI Taxonomy" id="1448315"/>
    <lineage>
        <taxon>Eukaryota</taxon>
        <taxon>Fungi</taxon>
        <taxon>Dikarya</taxon>
        <taxon>Ascomycota</taxon>
        <taxon>Pezizomycotina</taxon>
        <taxon>Eurotiomycetes</taxon>
        <taxon>Eurotiomycetidae</taxon>
        <taxon>Eurotiales</taxon>
        <taxon>Aspergillaceae</taxon>
        <taxon>Aspergillus</taxon>
        <taxon>Aspergillus subgen. Circumdati</taxon>
    </lineage>
</organism>
<evidence type="ECO:0000256" key="1">
    <source>
        <dbReference type="SAM" id="Phobius"/>
    </source>
</evidence>
<dbReference type="GeneID" id="37132996"/>
<gene>
    <name evidence="2" type="ORF">BO82DRAFT_160782</name>
</gene>
<dbReference type="AlphaFoldDB" id="A0A319CHM9"/>
<feature type="transmembrane region" description="Helical" evidence="1">
    <location>
        <begin position="24"/>
        <end position="42"/>
    </location>
</feature>
<evidence type="ECO:0000313" key="3">
    <source>
        <dbReference type="Proteomes" id="UP000248340"/>
    </source>
</evidence>
<proteinExistence type="predicted"/>
<dbReference type="VEuPathDB" id="FungiDB:BO82DRAFT_160782"/>
<keyword evidence="1" id="KW-1133">Transmembrane helix</keyword>
<dbReference type="Proteomes" id="UP000248340">
    <property type="component" value="Unassembled WGS sequence"/>
</dbReference>
<keyword evidence="1" id="KW-0812">Transmembrane</keyword>
<reference evidence="2 3" key="1">
    <citation type="submission" date="2016-12" db="EMBL/GenBank/DDBJ databases">
        <title>The genomes of Aspergillus section Nigri reveals drivers in fungal speciation.</title>
        <authorList>
            <consortium name="DOE Joint Genome Institute"/>
            <person name="Vesth T.C."/>
            <person name="Nybo J."/>
            <person name="Theobald S."/>
            <person name="Brandl J."/>
            <person name="Frisvad J.C."/>
            <person name="Nielsen K.F."/>
            <person name="Lyhne E.K."/>
            <person name="Kogle M.E."/>
            <person name="Kuo A."/>
            <person name="Riley R."/>
            <person name="Clum A."/>
            <person name="Nolan M."/>
            <person name="Lipzen A."/>
            <person name="Salamov A."/>
            <person name="Henrissat B."/>
            <person name="Wiebenga A."/>
            <person name="De Vries R.P."/>
            <person name="Grigoriev I.V."/>
            <person name="Mortensen U.H."/>
            <person name="Andersen M.R."/>
            <person name="Baker S.E."/>
        </authorList>
    </citation>
    <scope>NUCLEOTIDE SEQUENCE [LARGE SCALE GENOMIC DNA]</scope>
    <source>
        <strain evidence="2 3">CBS 121591</strain>
    </source>
</reference>
<evidence type="ECO:0000313" key="2">
    <source>
        <dbReference type="EMBL" id="PYH78153.1"/>
    </source>
</evidence>
<accession>A0A319CHM9</accession>
<name>A0A319CHM9_9EURO</name>
<dbReference type="EMBL" id="KZ821732">
    <property type="protein sequence ID" value="PYH78153.1"/>
    <property type="molecule type" value="Genomic_DNA"/>
</dbReference>
<keyword evidence="1" id="KW-0472">Membrane</keyword>